<feature type="compositionally biased region" description="Low complexity" evidence="1">
    <location>
        <begin position="63"/>
        <end position="86"/>
    </location>
</feature>
<feature type="region of interest" description="Disordered" evidence="1">
    <location>
        <begin position="60"/>
        <end position="196"/>
    </location>
</feature>
<evidence type="ECO:0008006" key="4">
    <source>
        <dbReference type="Google" id="ProtNLM"/>
    </source>
</evidence>
<feature type="compositionally biased region" description="Low complexity" evidence="1">
    <location>
        <begin position="138"/>
        <end position="155"/>
    </location>
</feature>
<comment type="caution">
    <text evidence="2">The sequence shown here is derived from an EMBL/GenBank/DDBJ whole genome shotgun (WGS) entry which is preliminary data.</text>
</comment>
<accession>A0ABQ6PBJ8</accession>
<organism evidence="2 3">
    <name type="scientific">Novosphingobium pituita</name>
    <dbReference type="NCBI Taxonomy" id="3056842"/>
    <lineage>
        <taxon>Bacteria</taxon>
        <taxon>Pseudomonadati</taxon>
        <taxon>Pseudomonadota</taxon>
        <taxon>Alphaproteobacteria</taxon>
        <taxon>Sphingomonadales</taxon>
        <taxon>Sphingomonadaceae</taxon>
        <taxon>Novosphingobium</taxon>
    </lineage>
</organism>
<sequence length="588" mass="56705">MVSIAPSPSLPTVAPSLAKSLANPAQPTAPGTVATEATGLIAMAVSPAQTGGFAAFLGKADPARSGQASGQDSGQASSRATAASTSMPTPGAVPSPSAAPTPGLPTALGLGPEGGNPLPDGGKAAGAASATPIPPAPASSIEAPAIEGAAIEGSGTQPSPLPATRALPTTRTFVAATPETPAPSPEAPMAGDAVSGPEPIRVLLDRIASVVAARTRTGAGHQANEDSDGEQALPDTGASDAPAQDGLPATLSPVAPATVPVAPTVVALASPRPDSRTRQETGSQAGKAAPVAAQASSPARAAGPDTGRPIPSPQQNSAPIVLTPVAAPLPSAPETPAPDLEAGSTANRSALSVQHTLAMRQAETVAGPATSQTTSRHPADPAPSNERSEGNASLPLASAQPAVSMAQPQGLAVTPAPILQGAPVALDGPAQAVPGAQVAALVDAVARAREGATPGAVAATLAHGTFGRVSLEFRQNDDGLSVTMASSDPGFAPAVLAATRTDAGAGTNTGANTNTGSGNQNAQNPAFGGQSASGQSGQAPMGQNASNPGGHPGGSAQSARSTMASGAATDTPGADRDRETPGERGLYA</sequence>
<feature type="region of interest" description="Disordered" evidence="1">
    <location>
        <begin position="215"/>
        <end position="408"/>
    </location>
</feature>
<evidence type="ECO:0000313" key="3">
    <source>
        <dbReference type="Proteomes" id="UP001187221"/>
    </source>
</evidence>
<feature type="compositionally biased region" description="Low complexity" evidence="1">
    <location>
        <begin position="503"/>
        <end position="539"/>
    </location>
</feature>
<keyword evidence="3" id="KW-1185">Reference proteome</keyword>
<feature type="compositionally biased region" description="Pro residues" evidence="1">
    <location>
        <begin position="91"/>
        <end position="103"/>
    </location>
</feature>
<feature type="compositionally biased region" description="Low complexity" evidence="1">
    <location>
        <begin position="247"/>
        <end position="271"/>
    </location>
</feature>
<evidence type="ECO:0000313" key="2">
    <source>
        <dbReference type="EMBL" id="GMM61752.1"/>
    </source>
</evidence>
<proteinExistence type="predicted"/>
<feature type="compositionally biased region" description="Polar residues" evidence="1">
    <location>
        <begin position="344"/>
        <end position="355"/>
    </location>
</feature>
<dbReference type="Proteomes" id="UP001187221">
    <property type="component" value="Unassembled WGS sequence"/>
</dbReference>
<name>A0ABQ6PBJ8_9SPHN</name>
<protein>
    <recommendedName>
        <fullName evidence="4">Flagellar hook-length control protein FliK</fullName>
    </recommendedName>
</protein>
<dbReference type="EMBL" id="BTFW01000001">
    <property type="protein sequence ID" value="GMM61752.1"/>
    <property type="molecule type" value="Genomic_DNA"/>
</dbReference>
<feature type="compositionally biased region" description="Low complexity" evidence="1">
    <location>
        <begin position="282"/>
        <end position="304"/>
    </location>
</feature>
<feature type="compositionally biased region" description="Basic and acidic residues" evidence="1">
    <location>
        <begin position="573"/>
        <end position="582"/>
    </location>
</feature>
<feature type="compositionally biased region" description="Low complexity" evidence="1">
    <location>
        <begin position="115"/>
        <end position="131"/>
    </location>
</feature>
<feature type="region of interest" description="Disordered" evidence="1">
    <location>
        <begin position="503"/>
        <end position="588"/>
    </location>
</feature>
<evidence type="ECO:0000256" key="1">
    <source>
        <dbReference type="SAM" id="MobiDB-lite"/>
    </source>
</evidence>
<feature type="compositionally biased region" description="Polar residues" evidence="1">
    <location>
        <begin position="555"/>
        <end position="564"/>
    </location>
</feature>
<reference evidence="2 3" key="1">
    <citation type="submission" date="2023-06" db="EMBL/GenBank/DDBJ databases">
        <title>Draft genome sequence of Novosphingobium sp. strain IK01.</title>
        <authorList>
            <person name="Hatamoto M."/>
            <person name="Ikarashi T."/>
            <person name="Yamaguchi T."/>
        </authorList>
    </citation>
    <scope>NUCLEOTIDE SEQUENCE [LARGE SCALE GENOMIC DNA]</scope>
    <source>
        <strain evidence="2 3">IK01</strain>
    </source>
</reference>
<gene>
    <name evidence="2" type="ORF">NUTIK01_25290</name>
</gene>